<reference evidence="14" key="1">
    <citation type="submission" date="2017-09" db="EMBL/GenBank/DDBJ databases">
        <title>Depth-based differentiation of microbial function through sediment-hosted aquifers and enrichment of novel symbionts in the deep terrestrial subsurface.</title>
        <authorList>
            <person name="Probst A.J."/>
            <person name="Ladd B."/>
            <person name="Jarett J.K."/>
            <person name="Geller-Mcgrath D.E."/>
            <person name="Sieber C.M.K."/>
            <person name="Emerson J.B."/>
            <person name="Anantharaman K."/>
            <person name="Thomas B.C."/>
            <person name="Malmstrom R."/>
            <person name="Stieglmeier M."/>
            <person name="Klingl A."/>
            <person name="Woyke T."/>
            <person name="Ryan C.M."/>
            <person name="Banfield J.F."/>
        </authorList>
    </citation>
    <scope>NUCLEOTIDE SEQUENCE [LARGE SCALE GENOMIC DNA]</scope>
</reference>
<comment type="similarity">
    <text evidence="1 11">Belongs to the RNA polymerase alpha chain family.</text>
</comment>
<evidence type="ECO:0000256" key="11">
    <source>
        <dbReference type="HAMAP-Rule" id="MF_00059"/>
    </source>
</evidence>
<dbReference type="InterPro" id="IPR011263">
    <property type="entry name" value="DNA-dir_RNA_pol_RpoA/D/Rpb3"/>
</dbReference>
<evidence type="ECO:0000256" key="1">
    <source>
        <dbReference type="ARBA" id="ARBA00007123"/>
    </source>
</evidence>
<evidence type="ECO:0000256" key="10">
    <source>
        <dbReference type="ARBA" id="ARBA00048552"/>
    </source>
</evidence>
<proteinExistence type="inferred from homology"/>
<dbReference type="InterPro" id="IPR011262">
    <property type="entry name" value="DNA-dir_RNA_pol_insert"/>
</dbReference>
<evidence type="ECO:0000256" key="4">
    <source>
        <dbReference type="ARBA" id="ARBA00022478"/>
    </source>
</evidence>
<dbReference type="SMART" id="SM00662">
    <property type="entry name" value="RPOLD"/>
    <property type="match status" value="1"/>
</dbReference>
<accession>A0A2M7QE58</accession>
<dbReference type="Proteomes" id="UP000230108">
    <property type="component" value="Unassembled WGS sequence"/>
</dbReference>
<gene>
    <name evidence="11" type="primary">rpoA</name>
    <name evidence="13" type="ORF">COY90_00295</name>
</gene>
<evidence type="ECO:0000256" key="6">
    <source>
        <dbReference type="ARBA" id="ARBA00022695"/>
    </source>
</evidence>
<dbReference type="GO" id="GO:0005737">
    <property type="term" value="C:cytoplasm"/>
    <property type="evidence" value="ECO:0007669"/>
    <property type="project" value="UniProtKB-ARBA"/>
</dbReference>
<name>A0A2M7QE58_9BACT</name>
<evidence type="ECO:0000256" key="5">
    <source>
        <dbReference type="ARBA" id="ARBA00022679"/>
    </source>
</evidence>
<feature type="region of interest" description="Alpha N-terminal domain (alpha-NTD)" evidence="11">
    <location>
        <begin position="1"/>
        <end position="224"/>
    </location>
</feature>
<dbReference type="Pfam" id="PF01193">
    <property type="entry name" value="RNA_pol_L"/>
    <property type="match status" value="1"/>
</dbReference>
<dbReference type="GO" id="GO:0003899">
    <property type="term" value="F:DNA-directed RNA polymerase activity"/>
    <property type="evidence" value="ECO:0007669"/>
    <property type="project" value="UniProtKB-UniRule"/>
</dbReference>
<evidence type="ECO:0000256" key="9">
    <source>
        <dbReference type="ARBA" id="ARBA00033070"/>
    </source>
</evidence>
<organism evidence="13 14">
    <name type="scientific">Candidatus Roizmanbacteria bacterium CG_4_10_14_0_8_um_filter_39_9</name>
    <dbReference type="NCBI Taxonomy" id="1974829"/>
    <lineage>
        <taxon>Bacteria</taxon>
        <taxon>Candidatus Roizmaniibacteriota</taxon>
    </lineage>
</organism>
<dbReference type="InterPro" id="IPR036603">
    <property type="entry name" value="RBP11-like"/>
</dbReference>
<evidence type="ECO:0000256" key="2">
    <source>
        <dbReference type="ARBA" id="ARBA00012418"/>
    </source>
</evidence>
<comment type="caution">
    <text evidence="13">The sequence shown here is derived from an EMBL/GenBank/DDBJ whole genome shotgun (WGS) entry which is preliminary data.</text>
</comment>
<evidence type="ECO:0000259" key="12">
    <source>
        <dbReference type="SMART" id="SM00662"/>
    </source>
</evidence>
<sequence length="309" mass="34326">MISPNFVTKKMESSLDYGKFVLEPLSPSFGQSIGNALRRTILSSLKGAAIVSVKIEDVPHLFSSIKGVKETALELVLNLKLVRFTLPGEEITYKISLSKKGVGKIYAKDIEGELEVVNKDLYLGEITDPKGKIELEAFVEQGYGYVPAEEQQTKEFGFINIDSSFSPVKKVNFKIEDARVGRKTNYDRLILEILTDGSISPEEALKKASEIISAQFNHILAVSETGEAKSEVATTSDAKVEIDKKFYDLIIDELNLPSRVVNALLRENIETVADLIRIGEDKLVVFKGLGKKSIELIKDELKKLGVEWK</sequence>
<evidence type="ECO:0000256" key="7">
    <source>
        <dbReference type="ARBA" id="ARBA00023163"/>
    </source>
</evidence>
<keyword evidence="4 11" id="KW-0240">DNA-directed RNA polymerase</keyword>
<dbReference type="HAMAP" id="MF_00059">
    <property type="entry name" value="RNApol_bact_RpoA"/>
    <property type="match status" value="1"/>
</dbReference>
<dbReference type="CDD" id="cd06928">
    <property type="entry name" value="RNAP_alpha_NTD"/>
    <property type="match status" value="1"/>
</dbReference>
<dbReference type="EC" id="2.7.7.6" evidence="2 11"/>
<keyword evidence="6 11" id="KW-0548">Nucleotidyltransferase</keyword>
<comment type="catalytic activity">
    <reaction evidence="10 11">
        <text>RNA(n) + a ribonucleoside 5'-triphosphate = RNA(n+1) + diphosphate</text>
        <dbReference type="Rhea" id="RHEA:21248"/>
        <dbReference type="Rhea" id="RHEA-COMP:14527"/>
        <dbReference type="Rhea" id="RHEA-COMP:17342"/>
        <dbReference type="ChEBI" id="CHEBI:33019"/>
        <dbReference type="ChEBI" id="CHEBI:61557"/>
        <dbReference type="ChEBI" id="CHEBI:140395"/>
        <dbReference type="EC" id="2.7.7.6"/>
    </reaction>
</comment>
<dbReference type="GO" id="GO:0000428">
    <property type="term" value="C:DNA-directed RNA polymerase complex"/>
    <property type="evidence" value="ECO:0007669"/>
    <property type="project" value="UniProtKB-KW"/>
</dbReference>
<comment type="subunit">
    <text evidence="11">Homodimer. The RNAP catalytic core consists of 2 alpha, 1 beta, 1 beta' and 1 omega subunit. When a sigma factor is associated with the core the holoenzyme is formed, which can initiate transcription.</text>
</comment>
<dbReference type="GO" id="GO:0006351">
    <property type="term" value="P:DNA-templated transcription"/>
    <property type="evidence" value="ECO:0007669"/>
    <property type="project" value="UniProtKB-UniRule"/>
</dbReference>
<dbReference type="Gene3D" id="1.10.150.20">
    <property type="entry name" value="5' to 3' exonuclease, C-terminal subdomain"/>
    <property type="match status" value="1"/>
</dbReference>
<dbReference type="SUPFAM" id="SSF55257">
    <property type="entry name" value="RBP11-like subunits of RNA polymerase"/>
    <property type="match status" value="1"/>
</dbReference>
<protein>
    <recommendedName>
        <fullName evidence="3 11">DNA-directed RNA polymerase subunit alpha</fullName>
        <shortName evidence="11">RNAP subunit alpha</shortName>
        <ecNumber evidence="2 11">2.7.7.6</ecNumber>
    </recommendedName>
    <alternativeName>
        <fullName evidence="9 11">RNA polymerase subunit alpha</fullName>
    </alternativeName>
    <alternativeName>
        <fullName evidence="8 11">Transcriptase subunit alpha</fullName>
    </alternativeName>
</protein>
<dbReference type="Pfam" id="PF03118">
    <property type="entry name" value="RNA_pol_A_CTD"/>
    <property type="match status" value="1"/>
</dbReference>
<dbReference type="Pfam" id="PF01000">
    <property type="entry name" value="RNA_pol_A_bac"/>
    <property type="match status" value="1"/>
</dbReference>
<evidence type="ECO:0000256" key="3">
    <source>
        <dbReference type="ARBA" id="ARBA00015972"/>
    </source>
</evidence>
<keyword evidence="5 11" id="KW-0808">Transferase</keyword>
<dbReference type="Gene3D" id="3.30.1360.10">
    <property type="entry name" value="RNA polymerase, RBP11-like subunit"/>
    <property type="match status" value="1"/>
</dbReference>
<evidence type="ECO:0000313" key="14">
    <source>
        <dbReference type="Proteomes" id="UP000230108"/>
    </source>
</evidence>
<dbReference type="NCBIfam" id="NF003519">
    <property type="entry name" value="PRK05182.2-5"/>
    <property type="match status" value="1"/>
</dbReference>
<dbReference type="SUPFAM" id="SSF47789">
    <property type="entry name" value="C-terminal domain of RNA polymerase alpha subunit"/>
    <property type="match status" value="1"/>
</dbReference>
<dbReference type="InterPro" id="IPR036643">
    <property type="entry name" value="RNApol_insert_sf"/>
</dbReference>
<comment type="domain">
    <text evidence="11">The N-terminal domain is essential for RNAP assembly and basal transcription, whereas the C-terminal domain is involved in interaction with transcriptional regulators and with upstream promoter elements.</text>
</comment>
<feature type="region of interest" description="Alpha C-terminal domain (alpha-CTD)" evidence="11">
    <location>
        <begin position="242"/>
        <end position="309"/>
    </location>
</feature>
<dbReference type="InterPro" id="IPR011260">
    <property type="entry name" value="RNAP_asu_C"/>
</dbReference>
<comment type="function">
    <text evidence="11">DNA-dependent RNA polymerase catalyzes the transcription of DNA into RNA using the four ribonucleoside triphosphates as substrates.</text>
</comment>
<keyword evidence="7 11" id="KW-0804">Transcription</keyword>
<dbReference type="GO" id="GO:0046983">
    <property type="term" value="F:protein dimerization activity"/>
    <property type="evidence" value="ECO:0007669"/>
    <property type="project" value="InterPro"/>
</dbReference>
<feature type="domain" description="DNA-directed RNA polymerase RpoA/D/Rpb3-type" evidence="12">
    <location>
        <begin position="17"/>
        <end position="222"/>
    </location>
</feature>
<dbReference type="GO" id="GO:0003677">
    <property type="term" value="F:DNA binding"/>
    <property type="evidence" value="ECO:0007669"/>
    <property type="project" value="UniProtKB-UniRule"/>
</dbReference>
<evidence type="ECO:0000256" key="8">
    <source>
        <dbReference type="ARBA" id="ARBA00032524"/>
    </source>
</evidence>
<dbReference type="InterPro" id="IPR011773">
    <property type="entry name" value="DNA-dir_RpoA"/>
</dbReference>
<dbReference type="SUPFAM" id="SSF56553">
    <property type="entry name" value="Insert subdomain of RNA polymerase alpha subunit"/>
    <property type="match status" value="1"/>
</dbReference>
<evidence type="ECO:0000313" key="13">
    <source>
        <dbReference type="EMBL" id="PIY69499.1"/>
    </source>
</evidence>
<dbReference type="AlphaFoldDB" id="A0A2M7QE58"/>
<dbReference type="NCBIfam" id="TIGR02027">
    <property type="entry name" value="rpoA"/>
    <property type="match status" value="1"/>
</dbReference>
<dbReference type="Gene3D" id="2.170.120.12">
    <property type="entry name" value="DNA-directed RNA polymerase, insert domain"/>
    <property type="match status" value="1"/>
</dbReference>
<dbReference type="EMBL" id="PFLF01000009">
    <property type="protein sequence ID" value="PIY69499.1"/>
    <property type="molecule type" value="Genomic_DNA"/>
</dbReference>